<evidence type="ECO:0008006" key="4">
    <source>
        <dbReference type="Google" id="ProtNLM"/>
    </source>
</evidence>
<dbReference type="AlphaFoldDB" id="A0A7Y4EDW4"/>
<organism evidence="2 3">
    <name type="scientific">Vibrio pectenicida</name>
    <dbReference type="NCBI Taxonomy" id="62763"/>
    <lineage>
        <taxon>Bacteria</taxon>
        <taxon>Pseudomonadati</taxon>
        <taxon>Pseudomonadota</taxon>
        <taxon>Gammaproteobacteria</taxon>
        <taxon>Vibrionales</taxon>
        <taxon>Vibrionaceae</taxon>
        <taxon>Vibrio</taxon>
    </lineage>
</organism>
<feature type="transmembrane region" description="Helical" evidence="1">
    <location>
        <begin position="77"/>
        <end position="95"/>
    </location>
</feature>
<feature type="transmembrane region" description="Helical" evidence="1">
    <location>
        <begin position="280"/>
        <end position="309"/>
    </location>
</feature>
<protein>
    <recommendedName>
        <fullName evidence="4">DUF2029 domain-containing protein</fullName>
    </recommendedName>
</protein>
<feature type="transmembrane region" description="Helical" evidence="1">
    <location>
        <begin position="156"/>
        <end position="182"/>
    </location>
</feature>
<feature type="transmembrane region" description="Helical" evidence="1">
    <location>
        <begin position="189"/>
        <end position="213"/>
    </location>
</feature>
<dbReference type="RefSeq" id="WP_171360206.1">
    <property type="nucleotide sequence ID" value="NZ_VTXC01000010.1"/>
</dbReference>
<proteinExistence type="predicted"/>
<evidence type="ECO:0000256" key="1">
    <source>
        <dbReference type="SAM" id="Phobius"/>
    </source>
</evidence>
<keyword evidence="1" id="KW-0812">Transmembrane</keyword>
<accession>A0A7Y4EDW4</accession>
<keyword evidence="1" id="KW-0472">Membrane</keyword>
<comment type="caution">
    <text evidence="2">The sequence shown here is derived from an EMBL/GenBank/DDBJ whole genome shotgun (WGS) entry which is preliminary data.</text>
</comment>
<reference evidence="2 3" key="1">
    <citation type="submission" date="2019-09" db="EMBL/GenBank/DDBJ databases">
        <title>Draft genome sequencing and comparative genomics of hatchery-associated Vibrios.</title>
        <authorList>
            <person name="Kehlet-Delgado H."/>
            <person name="Mueller R.S."/>
        </authorList>
    </citation>
    <scope>NUCLEOTIDE SEQUENCE [LARGE SCALE GENOMIC DNA]</scope>
    <source>
        <strain evidence="2 3">99-46-Y</strain>
    </source>
</reference>
<sequence>MKLNKDNTIASFLSFFLIIALVSSDVKTFNLWDQVTYIWETHGLIWSDMLTHPHGPRYTLVYPIFALSELINIDYNIIFSYFCAILIALTISLNISIGRKLLSRRLTFQELTIISIFYISLAFAMNGRILFAITGSSLFFFSIINEKKGFTAIFNLIVAVIFCSVSSGTLIIMVTWLVIYTLWSKNENYFYLIVKTILVGLFFLFFGNFLSIITRKNIDYYGGGLEGAFNMLNHGMGRIAFIDATISLSLCVALFSLTIIVLSTTTLLNQVKIKKYLAKLYFLCSIGLLGGLFGLSTLAVSIPLIMAIITQHYRDF</sequence>
<evidence type="ECO:0000313" key="3">
    <source>
        <dbReference type="Proteomes" id="UP000565719"/>
    </source>
</evidence>
<name>A0A7Y4EDW4_9VIBR</name>
<feature type="transmembrane region" description="Helical" evidence="1">
    <location>
        <begin position="239"/>
        <end position="268"/>
    </location>
</feature>
<feature type="transmembrane region" description="Helical" evidence="1">
    <location>
        <begin position="116"/>
        <end position="144"/>
    </location>
</feature>
<dbReference type="Proteomes" id="UP000565719">
    <property type="component" value="Unassembled WGS sequence"/>
</dbReference>
<gene>
    <name evidence="2" type="ORF">F0225_05125</name>
</gene>
<dbReference type="EMBL" id="VTXC01000010">
    <property type="protein sequence ID" value="NOH70728.1"/>
    <property type="molecule type" value="Genomic_DNA"/>
</dbReference>
<evidence type="ECO:0000313" key="2">
    <source>
        <dbReference type="EMBL" id="NOH70728.1"/>
    </source>
</evidence>
<keyword evidence="1" id="KW-1133">Transmembrane helix</keyword>